<keyword evidence="3" id="KW-1185">Reference proteome</keyword>
<accession>A0A183ILD2</accession>
<dbReference type="Proteomes" id="UP000270296">
    <property type="component" value="Unassembled WGS sequence"/>
</dbReference>
<proteinExistence type="predicted"/>
<organism evidence="4">
    <name type="scientific">Soboliphyme baturini</name>
    <dbReference type="NCBI Taxonomy" id="241478"/>
    <lineage>
        <taxon>Eukaryota</taxon>
        <taxon>Metazoa</taxon>
        <taxon>Ecdysozoa</taxon>
        <taxon>Nematoda</taxon>
        <taxon>Enoplea</taxon>
        <taxon>Dorylaimia</taxon>
        <taxon>Dioctophymatida</taxon>
        <taxon>Dioctophymatoidea</taxon>
        <taxon>Soboliphymatidae</taxon>
        <taxon>Soboliphyme</taxon>
    </lineage>
</organism>
<dbReference type="EMBL" id="UZAM01008313">
    <property type="protein sequence ID" value="VDP04330.1"/>
    <property type="molecule type" value="Genomic_DNA"/>
</dbReference>
<dbReference type="PANTHER" id="PTHR47686:SF1">
    <property type="entry name" value="CALCYCLIN-BINDING PROTEIN"/>
    <property type="match status" value="1"/>
</dbReference>
<dbReference type="OrthoDB" id="164025at2759"/>
<protein>
    <submittedName>
        <fullName evidence="4">SGS domain-containing protein</fullName>
    </submittedName>
</protein>
<evidence type="ECO:0000259" key="1">
    <source>
        <dbReference type="PROSITE" id="PS51048"/>
    </source>
</evidence>
<dbReference type="WBParaSite" id="SBAD_0000461901-mRNA-1">
    <property type="protein sequence ID" value="SBAD_0000461901-mRNA-1"/>
    <property type="gene ID" value="SBAD_0000461901"/>
</dbReference>
<reference evidence="2 3" key="2">
    <citation type="submission" date="2018-11" db="EMBL/GenBank/DDBJ databases">
        <authorList>
            <consortium name="Pathogen Informatics"/>
        </authorList>
    </citation>
    <scope>NUCLEOTIDE SEQUENCE [LARGE SCALE GENOMIC DNA]</scope>
</reference>
<reference evidence="4" key="1">
    <citation type="submission" date="2016-06" db="UniProtKB">
        <authorList>
            <consortium name="WormBaseParasite"/>
        </authorList>
    </citation>
    <scope>IDENTIFICATION</scope>
</reference>
<dbReference type="PROSITE" id="PS51048">
    <property type="entry name" value="SGS"/>
    <property type="match status" value="1"/>
</dbReference>
<dbReference type="PANTHER" id="PTHR47686">
    <property type="entry name" value="SGS DOMAIN-CONTAINING PROTEIN"/>
    <property type="match status" value="1"/>
</dbReference>
<feature type="domain" description="SGS" evidence="1">
    <location>
        <begin position="1"/>
        <end position="40"/>
    </location>
</feature>
<sequence>MKLMKQMYNEGDDDVKRTISKAWYEAQTKKNSPGDLLDCD</sequence>
<dbReference type="AlphaFoldDB" id="A0A183ILD2"/>
<evidence type="ECO:0000313" key="2">
    <source>
        <dbReference type="EMBL" id="VDP04330.1"/>
    </source>
</evidence>
<evidence type="ECO:0000313" key="4">
    <source>
        <dbReference type="WBParaSite" id="SBAD_0000461901-mRNA-1"/>
    </source>
</evidence>
<dbReference type="InterPro" id="IPR007699">
    <property type="entry name" value="SGS_dom"/>
</dbReference>
<name>A0A183ILD2_9BILA</name>
<gene>
    <name evidence="2" type="ORF">SBAD_LOCUS4428</name>
</gene>
<evidence type="ECO:0000313" key="3">
    <source>
        <dbReference type="Proteomes" id="UP000270296"/>
    </source>
</evidence>